<evidence type="ECO:0000313" key="15">
    <source>
        <dbReference type="EMBL" id="QBK05629.1"/>
    </source>
</evidence>
<dbReference type="PANTHER" id="PTHR45436:SF14">
    <property type="entry name" value="SENSOR PROTEIN QSEC"/>
    <property type="match status" value="1"/>
</dbReference>
<dbReference type="InterPro" id="IPR036890">
    <property type="entry name" value="HATPase_C_sf"/>
</dbReference>
<dbReference type="SUPFAM" id="SSF47384">
    <property type="entry name" value="Homodimeric domain of signal transducing histidine kinase"/>
    <property type="match status" value="1"/>
</dbReference>
<dbReference type="SMART" id="SM00388">
    <property type="entry name" value="HisKA"/>
    <property type="match status" value="1"/>
</dbReference>
<keyword evidence="7" id="KW-0547">Nucleotide-binding</keyword>
<name>A0A4V1A2D1_9BURK</name>
<dbReference type="PRINTS" id="PR00344">
    <property type="entry name" value="BCTRLSENSOR"/>
</dbReference>
<comment type="catalytic activity">
    <reaction evidence="1">
        <text>ATP + protein L-histidine = ADP + protein N-phospho-L-histidine.</text>
        <dbReference type="EC" id="2.7.13.3"/>
    </reaction>
</comment>
<dbReference type="EMBL" id="CP031395">
    <property type="protein sequence ID" value="QBK05629.1"/>
    <property type="molecule type" value="Genomic_DNA"/>
</dbReference>
<keyword evidence="6 13" id="KW-0812">Transmembrane</keyword>
<evidence type="ECO:0000256" key="12">
    <source>
        <dbReference type="ARBA" id="ARBA00023136"/>
    </source>
</evidence>
<evidence type="ECO:0000256" key="2">
    <source>
        <dbReference type="ARBA" id="ARBA00004141"/>
    </source>
</evidence>
<feature type="transmembrane region" description="Helical" evidence="13">
    <location>
        <begin position="160"/>
        <end position="179"/>
    </location>
</feature>
<evidence type="ECO:0000256" key="6">
    <source>
        <dbReference type="ARBA" id="ARBA00022692"/>
    </source>
</evidence>
<dbReference type="OrthoDB" id="8554694at2"/>
<evidence type="ECO:0000256" key="3">
    <source>
        <dbReference type="ARBA" id="ARBA00012438"/>
    </source>
</evidence>
<evidence type="ECO:0000256" key="7">
    <source>
        <dbReference type="ARBA" id="ARBA00022741"/>
    </source>
</evidence>
<evidence type="ECO:0000256" key="13">
    <source>
        <dbReference type="SAM" id="Phobius"/>
    </source>
</evidence>
<proteinExistence type="predicted"/>
<evidence type="ECO:0000256" key="11">
    <source>
        <dbReference type="ARBA" id="ARBA00023012"/>
    </source>
</evidence>
<dbReference type="GO" id="GO:0005886">
    <property type="term" value="C:plasma membrane"/>
    <property type="evidence" value="ECO:0007669"/>
    <property type="project" value="TreeGrafter"/>
</dbReference>
<dbReference type="KEGG" id="hgr:DW355_13630"/>
<dbReference type="EC" id="2.7.13.3" evidence="3"/>
<dbReference type="Gene3D" id="3.30.565.10">
    <property type="entry name" value="Histidine kinase-like ATPase, C-terminal domain"/>
    <property type="match status" value="1"/>
</dbReference>
<dbReference type="GO" id="GO:0000155">
    <property type="term" value="F:phosphorelay sensor kinase activity"/>
    <property type="evidence" value="ECO:0007669"/>
    <property type="project" value="InterPro"/>
</dbReference>
<dbReference type="SUPFAM" id="SSF55874">
    <property type="entry name" value="ATPase domain of HSP90 chaperone/DNA topoisomerase II/histidine kinase"/>
    <property type="match status" value="1"/>
</dbReference>
<keyword evidence="10 13" id="KW-1133">Transmembrane helix</keyword>
<evidence type="ECO:0000256" key="9">
    <source>
        <dbReference type="ARBA" id="ARBA00022840"/>
    </source>
</evidence>
<dbReference type="CDD" id="cd00082">
    <property type="entry name" value="HisKA"/>
    <property type="match status" value="1"/>
</dbReference>
<dbReference type="InterPro" id="IPR036097">
    <property type="entry name" value="HisK_dim/P_sf"/>
</dbReference>
<protein>
    <recommendedName>
        <fullName evidence="3">histidine kinase</fullName>
        <ecNumber evidence="3">2.7.13.3</ecNumber>
    </recommendedName>
</protein>
<reference evidence="15 16" key="1">
    <citation type="submission" date="2018-07" db="EMBL/GenBank/DDBJ databases">
        <title>Exploring interactions and the metabolic potential of the ultra-small soil bacteria Hylemonella gracilis.</title>
        <authorList>
            <person name="Tyc O."/>
            <person name="Kulkarni P."/>
            <person name="Gawehns F."/>
            <person name="Hundscheid M."/>
            <person name="Zweers H."/>
            <person name="Garbeva P."/>
        </authorList>
    </citation>
    <scope>NUCLEOTIDE SEQUENCE [LARGE SCALE GENOMIC DNA]</scope>
    <source>
        <strain evidence="15 16">NS1</strain>
    </source>
</reference>
<dbReference type="CDD" id="cd00075">
    <property type="entry name" value="HATPase"/>
    <property type="match status" value="1"/>
</dbReference>
<dbReference type="InterPro" id="IPR050428">
    <property type="entry name" value="TCS_sensor_his_kinase"/>
</dbReference>
<evidence type="ECO:0000256" key="8">
    <source>
        <dbReference type="ARBA" id="ARBA00022777"/>
    </source>
</evidence>
<evidence type="ECO:0000259" key="14">
    <source>
        <dbReference type="PROSITE" id="PS50109"/>
    </source>
</evidence>
<evidence type="ECO:0000256" key="5">
    <source>
        <dbReference type="ARBA" id="ARBA00022679"/>
    </source>
</evidence>
<keyword evidence="4" id="KW-0597">Phosphoprotein</keyword>
<dbReference type="InterPro" id="IPR005467">
    <property type="entry name" value="His_kinase_dom"/>
</dbReference>
<dbReference type="InterPro" id="IPR004358">
    <property type="entry name" value="Sig_transdc_His_kin-like_C"/>
</dbReference>
<keyword evidence="5" id="KW-0808">Transferase</keyword>
<dbReference type="Proteomes" id="UP000292939">
    <property type="component" value="Chromosome"/>
</dbReference>
<keyword evidence="8 15" id="KW-0418">Kinase</keyword>
<comment type="subcellular location">
    <subcellularLocation>
        <location evidence="2">Membrane</location>
        <topology evidence="2">Multi-pass membrane protein</topology>
    </subcellularLocation>
</comment>
<evidence type="ECO:0000256" key="10">
    <source>
        <dbReference type="ARBA" id="ARBA00022989"/>
    </source>
</evidence>
<dbReference type="PROSITE" id="PS50109">
    <property type="entry name" value="HIS_KIN"/>
    <property type="match status" value="1"/>
</dbReference>
<keyword evidence="11" id="KW-0902">Two-component regulatory system</keyword>
<feature type="domain" description="Histidine kinase" evidence="14">
    <location>
        <begin position="240"/>
        <end position="462"/>
    </location>
</feature>
<dbReference type="Pfam" id="PF02518">
    <property type="entry name" value="HATPase_c"/>
    <property type="match status" value="1"/>
</dbReference>
<evidence type="ECO:0000313" key="16">
    <source>
        <dbReference type="Proteomes" id="UP000292939"/>
    </source>
</evidence>
<dbReference type="SMART" id="SM00387">
    <property type="entry name" value="HATPase_c"/>
    <property type="match status" value="1"/>
</dbReference>
<dbReference type="RefSeq" id="WP_131280850.1">
    <property type="nucleotide sequence ID" value="NZ_CP031395.1"/>
</dbReference>
<dbReference type="InterPro" id="IPR003594">
    <property type="entry name" value="HATPase_dom"/>
</dbReference>
<gene>
    <name evidence="15" type="ORF">DW355_13630</name>
</gene>
<dbReference type="InterPro" id="IPR003661">
    <property type="entry name" value="HisK_dim/P_dom"/>
</dbReference>
<evidence type="ECO:0000256" key="1">
    <source>
        <dbReference type="ARBA" id="ARBA00000085"/>
    </source>
</evidence>
<accession>A0A4V1A2D1</accession>
<dbReference type="Pfam" id="PF00512">
    <property type="entry name" value="HisKA"/>
    <property type="match status" value="1"/>
</dbReference>
<sequence>MQTSIHRRVLTWSLGALALGAALLLVGFYKVLADEMGEVFADNLKQVALAVANHPDARDGQSSEEVRRLAQQLPRIYEEYGDFEFVTAVWTREGRLLHTSDPRARLPFLVRNGLSMVETYTPDGTGRWHIYTIVLEDRIVQAAQRADERDVLARETANKLTLPIVGLLTLVAGLLTYALRRGLAPLSSAAADVAARSAEILHPIPLQVYPPELHPLVSATNDLMARLGHALALQRNFLADAAHELRTPVAALRLQLQLLERAGGEAQRRQALVDLRAGVERAQRLIEQLLQLSRLAPDAPMPTHHPVDLQGLARSVVSLFSARADERGVDLGVLLARSVADDSNAPGPIVQGDVQQLTILLSNLVDNALRHTPAGGRVDVATETDKGQASLTVTDSGPGIPLGERQRVFDRFYRGHSEATHSVGSGLGLAIVKAVAEQHGASVELGDAPDHGLRVTVHFPPT</sequence>
<keyword evidence="9" id="KW-0067">ATP-binding</keyword>
<organism evidence="15 16">
    <name type="scientific">Hylemonella gracilis</name>
    <dbReference type="NCBI Taxonomy" id="80880"/>
    <lineage>
        <taxon>Bacteria</taxon>
        <taxon>Pseudomonadati</taxon>
        <taxon>Pseudomonadota</taxon>
        <taxon>Betaproteobacteria</taxon>
        <taxon>Burkholderiales</taxon>
        <taxon>Comamonadaceae</taxon>
        <taxon>Hylemonella</taxon>
    </lineage>
</organism>
<dbReference type="Gene3D" id="1.10.287.130">
    <property type="match status" value="1"/>
</dbReference>
<dbReference type="AlphaFoldDB" id="A0A4V1A2D1"/>
<dbReference type="PANTHER" id="PTHR45436">
    <property type="entry name" value="SENSOR HISTIDINE KINASE YKOH"/>
    <property type="match status" value="1"/>
</dbReference>
<dbReference type="GO" id="GO:0005524">
    <property type="term" value="F:ATP binding"/>
    <property type="evidence" value="ECO:0007669"/>
    <property type="project" value="UniProtKB-KW"/>
</dbReference>
<evidence type="ECO:0000256" key="4">
    <source>
        <dbReference type="ARBA" id="ARBA00022553"/>
    </source>
</evidence>
<keyword evidence="12 13" id="KW-0472">Membrane</keyword>